<sequence>MSTPPPPPRRPCTPNALIVSASPPPPPPPPKFSPIRASFLPSPRRISSLLTPRKSTPNLRAPVVSPGLDTVEDLTAALAREQALREEAEARVKRTTAEIEELSAALFEQANEMVADERRARARLEERVEVLETRESAKRRRLELLEETVGRMQKAREVLEQQRERECGGRSSEGAEGPTKVDFAAVGDVSKRVIDSETGVDEGKVAVVERRLSGTTAISKATTVTVTEVEVTPQVA</sequence>
<protein>
    <recommendedName>
        <fullName evidence="3">GDP/GTP exchange factor Sec2 N-terminal domain-containing protein</fullName>
    </recommendedName>
</protein>
<dbReference type="GO" id="GO:0070319">
    <property type="term" value="C:Golgi to plasma membrane transport vesicle"/>
    <property type="evidence" value="ECO:0007669"/>
    <property type="project" value="TreeGrafter"/>
</dbReference>
<reference evidence="4 5" key="1">
    <citation type="journal article" date="2017" name="G3 (Bethesda)">
        <title>First Draft Genome Sequence of the Pathogenic Fungus Lomentospora prolificans (Formerly Scedosporium prolificans).</title>
        <authorList>
            <person name="Luo R."/>
            <person name="Zimin A."/>
            <person name="Workman R."/>
            <person name="Fan Y."/>
            <person name="Pertea G."/>
            <person name="Grossman N."/>
            <person name="Wear M.P."/>
            <person name="Jia B."/>
            <person name="Miller H."/>
            <person name="Casadevall A."/>
            <person name="Timp W."/>
            <person name="Zhang S.X."/>
            <person name="Salzberg S.L."/>
        </authorList>
    </citation>
    <scope>NUCLEOTIDE SEQUENCE [LARGE SCALE GENOMIC DNA]</scope>
    <source>
        <strain evidence="4 5">JHH-5317</strain>
    </source>
</reference>
<feature type="domain" description="GDP/GTP exchange factor Sec2 N-terminal" evidence="3">
    <location>
        <begin position="71"/>
        <end position="147"/>
    </location>
</feature>
<name>A0A2N3NEE5_9PEZI</name>
<dbReference type="PANTHER" id="PTHR14430:SF4">
    <property type="entry name" value="GDP_GTP EXCHANGE FACTOR SEC2 N-TERMINAL DOMAIN-CONTAINING PROTEIN"/>
    <property type="match status" value="1"/>
</dbReference>
<gene>
    <name evidence="4" type="ORF">jhhlp_002550</name>
</gene>
<dbReference type="SUPFAM" id="SSF144284">
    <property type="entry name" value="Sec2 N-terminal region"/>
    <property type="match status" value="1"/>
</dbReference>
<dbReference type="EMBL" id="NLAX01000008">
    <property type="protein sequence ID" value="PKS10793.1"/>
    <property type="molecule type" value="Genomic_DNA"/>
</dbReference>
<dbReference type="InterPro" id="IPR040351">
    <property type="entry name" value="RAB3IL/RAB3IP/Sec2"/>
</dbReference>
<keyword evidence="5" id="KW-1185">Reference proteome</keyword>
<feature type="compositionally biased region" description="Pro residues" evidence="2">
    <location>
        <begin position="22"/>
        <end position="32"/>
    </location>
</feature>
<accession>A0A2N3NEE5</accession>
<feature type="compositionally biased region" description="Pro residues" evidence="2">
    <location>
        <begin position="1"/>
        <end position="11"/>
    </location>
</feature>
<feature type="region of interest" description="Disordered" evidence="2">
    <location>
        <begin position="1"/>
        <end position="65"/>
    </location>
</feature>
<keyword evidence="1" id="KW-0175">Coiled coil</keyword>
<dbReference type="OrthoDB" id="5560525at2759"/>
<dbReference type="GO" id="GO:0051286">
    <property type="term" value="C:cell tip"/>
    <property type="evidence" value="ECO:0007669"/>
    <property type="project" value="TreeGrafter"/>
</dbReference>
<dbReference type="GO" id="GO:0005085">
    <property type="term" value="F:guanyl-nucleotide exchange factor activity"/>
    <property type="evidence" value="ECO:0007669"/>
    <property type="project" value="InterPro"/>
</dbReference>
<dbReference type="GO" id="GO:0006887">
    <property type="term" value="P:exocytosis"/>
    <property type="evidence" value="ECO:0007669"/>
    <property type="project" value="TreeGrafter"/>
</dbReference>
<dbReference type="PANTHER" id="PTHR14430">
    <property type="entry name" value="RABIN3-RELATED"/>
    <property type="match status" value="1"/>
</dbReference>
<evidence type="ECO:0000313" key="5">
    <source>
        <dbReference type="Proteomes" id="UP000233524"/>
    </source>
</evidence>
<evidence type="ECO:0000256" key="2">
    <source>
        <dbReference type="SAM" id="MobiDB-lite"/>
    </source>
</evidence>
<dbReference type="AlphaFoldDB" id="A0A2N3NEE5"/>
<comment type="caution">
    <text evidence="4">The sequence shown here is derived from an EMBL/GenBank/DDBJ whole genome shotgun (WGS) entry which is preliminary data.</text>
</comment>
<dbReference type="VEuPathDB" id="FungiDB:jhhlp_002550"/>
<dbReference type="InParanoid" id="A0A2N3NEE5"/>
<feature type="region of interest" description="Disordered" evidence="2">
    <location>
        <begin position="161"/>
        <end position="181"/>
    </location>
</feature>
<proteinExistence type="predicted"/>
<dbReference type="InterPro" id="IPR009449">
    <property type="entry name" value="Sec2_N"/>
</dbReference>
<evidence type="ECO:0000313" key="4">
    <source>
        <dbReference type="EMBL" id="PKS10793.1"/>
    </source>
</evidence>
<feature type="compositionally biased region" description="Polar residues" evidence="2">
    <location>
        <begin position="48"/>
        <end position="58"/>
    </location>
</feature>
<evidence type="ECO:0000256" key="1">
    <source>
        <dbReference type="ARBA" id="ARBA00023054"/>
    </source>
</evidence>
<dbReference type="Pfam" id="PF06428">
    <property type="entry name" value="Sec2p"/>
    <property type="match status" value="1"/>
</dbReference>
<organism evidence="4 5">
    <name type="scientific">Lomentospora prolificans</name>
    <dbReference type="NCBI Taxonomy" id="41688"/>
    <lineage>
        <taxon>Eukaryota</taxon>
        <taxon>Fungi</taxon>
        <taxon>Dikarya</taxon>
        <taxon>Ascomycota</taxon>
        <taxon>Pezizomycotina</taxon>
        <taxon>Sordariomycetes</taxon>
        <taxon>Hypocreomycetidae</taxon>
        <taxon>Microascales</taxon>
        <taxon>Microascaceae</taxon>
        <taxon>Lomentospora</taxon>
    </lineage>
</organism>
<dbReference type="Gene3D" id="6.10.140.910">
    <property type="match status" value="1"/>
</dbReference>
<dbReference type="STRING" id="41688.A0A2N3NEE5"/>
<evidence type="ECO:0000259" key="3">
    <source>
        <dbReference type="Pfam" id="PF06428"/>
    </source>
</evidence>
<dbReference type="Proteomes" id="UP000233524">
    <property type="component" value="Unassembled WGS sequence"/>
</dbReference>